<dbReference type="InterPro" id="IPR026444">
    <property type="entry name" value="Secre_tail"/>
</dbReference>
<dbReference type="Pfam" id="PF13573">
    <property type="entry name" value="SprB"/>
    <property type="match status" value="1"/>
</dbReference>
<gene>
    <name evidence="6" type="ORF">LNQ34_08360</name>
</gene>
<dbReference type="Pfam" id="PF02494">
    <property type="entry name" value="HYR"/>
    <property type="match status" value="3"/>
</dbReference>
<dbReference type="InterPro" id="IPR007110">
    <property type="entry name" value="Ig-like_dom"/>
</dbReference>
<dbReference type="InterPro" id="IPR025667">
    <property type="entry name" value="SprB_repeat"/>
</dbReference>
<sequence>MKKPLLLLLFFLQFLTIDAQNSIDVEHEYGSYQGFSNGSVLCTATQPDGKILIGGAFSSYRGDNSSNNIIRLNPDGTKDTSFNIGAGFSNSMYSNYISSIILQDDGKMILGGVFTKFQGFPQNYIIRLNSDGSKDATFNCGTGFMDNPNGISTVLAMVKQKDGKILVGGGFLGYQGIATKYLIRLNADGTKDTSFDIGTGFNSTVKTIVLQNDGKIIVGGEFTQFQGVSQNHLIRLNTDGSKDASFNVSSGFDDTVNSIVLQPDGKIVAGGYFMRYVNDTQNGIVRLNPDGSRDKTFDILTGFGFAPSVTALGLQPDGKIIVGGAFLYYKGISQNHLIRLNSNGTKDTSFDIGTGYGIGQTDRINFIVVQQNGKIFTGGYFDDYQGITVNNILSINSDGSRDTTFETGDGFNSTVYAIAQQTDGKTIVGGKFTNYQQTLQSNLIRFNTDNSIDTSFNIGSGFFYSYNGTQGIIKSIAIQTDGKIMVGGYFNAYQGIPQKNLIRLNADGSKDNSFSTGSGFIRAYDDSDSVNSIVVQPDGKIIIGSDITEYQKVVSRYLIRLNTNGTVDTSFNIGTGFDAPVLSVALQSDGKLIVGGKFKNYQGVSQNYLVRLNADGSKDSSFNIGTGFGSLYTIGDVHSIVVQTDGKIIVGGKFSYFQGANQNYIIRLNADGSKDNSFKIGSGFGNSVLSIALPKDGKIIVGGSFYSYQGYQSVHLIRLNADGSIDTRASEFNSSSSTSVNSINLQSDGKITIGGDFTAYRGNTNSASLIRLKGTYTPTPLTSEITPTHITCAGSTGSATIAVYGGRSPYTYLWSNGEKTSKITELTAGDYSCTVTDADLTTVTKTFKINLIPDLESPTIVAPVNISVNLSSGCTATGVLLGNPITSDNCAVDSVTNNAPTAFSIGNTTVIWTVKDSNNNTATATQIVTIKDVTLPTIKAPASITVNTNTNCTATNVLLGTPVTSDNCTVASVTNNAPTVFPVGNTTVTWTVKDASNNIATATQIVTVKDVTLPIITAPSNVIVNTTSNCTATNVLLGTPVTSDNCTVALVTNNAPTAFPIGNTIVTWTVTDANNNTATATQIVTVKSLNLTVTNNNGILSVAETGAIYKWLICDNGNYTVISNETNSTFKPIKNGSYAVEITKNGCTSTSTCTEVRTLGTEDFETQTSLKLYPNPTKDFVTIEMNSSNNNYLKIFTLNGQFILSKELKTLSTTVNISHLAAGVYMFEISNEIGKSVKKVIKR</sequence>
<keyword evidence="7" id="KW-1185">Reference proteome</keyword>
<dbReference type="SUPFAM" id="SSF50952">
    <property type="entry name" value="Soluble quinoprotein glucose dehydrogenase"/>
    <property type="match status" value="1"/>
</dbReference>
<dbReference type="InterPro" id="IPR011041">
    <property type="entry name" value="Quinoprot_gluc/sorb_DH_b-prop"/>
</dbReference>
<dbReference type="RefSeq" id="WP_229999225.1">
    <property type="nucleotide sequence ID" value="NZ_JAJJMN010000001.1"/>
</dbReference>
<dbReference type="Gene3D" id="2.80.10.50">
    <property type="match status" value="6"/>
</dbReference>
<name>A0ABS8LYW3_9FLAO</name>
<evidence type="ECO:0000313" key="6">
    <source>
        <dbReference type="EMBL" id="MCC9017782.1"/>
    </source>
</evidence>
<evidence type="ECO:0000259" key="4">
    <source>
        <dbReference type="PROSITE" id="PS50825"/>
    </source>
</evidence>
<feature type="chain" id="PRO_5045601159" evidence="3">
    <location>
        <begin position="20"/>
        <end position="1243"/>
    </location>
</feature>
<dbReference type="Gene3D" id="2.60.40.740">
    <property type="match status" value="1"/>
</dbReference>
<feature type="signal peptide" evidence="3">
    <location>
        <begin position="1"/>
        <end position="19"/>
    </location>
</feature>
<keyword evidence="2" id="KW-0677">Repeat</keyword>
<dbReference type="NCBIfam" id="TIGR02608">
    <property type="entry name" value="delta_60_rpt"/>
    <property type="match status" value="13"/>
</dbReference>
<evidence type="ECO:0000256" key="3">
    <source>
        <dbReference type="SAM" id="SignalP"/>
    </source>
</evidence>
<dbReference type="Proteomes" id="UP001430700">
    <property type="component" value="Unassembled WGS sequence"/>
</dbReference>
<evidence type="ECO:0000256" key="2">
    <source>
        <dbReference type="ARBA" id="ARBA00022737"/>
    </source>
</evidence>
<dbReference type="Pfam" id="PF17164">
    <property type="entry name" value="DUF5122"/>
    <property type="match status" value="14"/>
</dbReference>
<dbReference type="PANTHER" id="PTHR42754:SF1">
    <property type="entry name" value="LIPOPROTEIN"/>
    <property type="match status" value="1"/>
</dbReference>
<evidence type="ECO:0000259" key="5">
    <source>
        <dbReference type="PROSITE" id="PS50835"/>
    </source>
</evidence>
<dbReference type="InterPro" id="IPR003410">
    <property type="entry name" value="HYR_dom"/>
</dbReference>
<dbReference type="Pfam" id="PF18962">
    <property type="entry name" value="Por_Secre_tail"/>
    <property type="match status" value="1"/>
</dbReference>
<accession>A0ABS8LYW3</accession>
<protein>
    <submittedName>
        <fullName evidence="6">HYR domain-containing protein</fullName>
    </submittedName>
</protein>
<dbReference type="PANTHER" id="PTHR42754">
    <property type="entry name" value="ENDOGLUCANASE"/>
    <property type="match status" value="1"/>
</dbReference>
<feature type="domain" description="HYR" evidence="4">
    <location>
        <begin position="1009"/>
        <end position="1088"/>
    </location>
</feature>
<dbReference type="PROSITE" id="PS50835">
    <property type="entry name" value="IG_LIKE"/>
    <property type="match status" value="1"/>
</dbReference>
<proteinExistence type="predicted"/>
<evidence type="ECO:0000256" key="1">
    <source>
        <dbReference type="ARBA" id="ARBA00022729"/>
    </source>
</evidence>
<dbReference type="NCBIfam" id="TIGR04183">
    <property type="entry name" value="Por_Secre_tail"/>
    <property type="match status" value="1"/>
</dbReference>
<comment type="caution">
    <text evidence="6">The sequence shown here is derived from an EMBL/GenBank/DDBJ whole genome shotgun (WGS) entry which is preliminary data.</text>
</comment>
<keyword evidence="1 3" id="KW-0732">Signal</keyword>
<reference evidence="6" key="1">
    <citation type="submission" date="2021-11" db="EMBL/GenBank/DDBJ databases">
        <title>Description of novel Flavobacterium species.</title>
        <authorList>
            <person name="Saticioglu I.B."/>
            <person name="Ay H."/>
            <person name="Altun S."/>
            <person name="Duman M."/>
        </authorList>
    </citation>
    <scope>NUCLEOTIDE SEQUENCE</scope>
    <source>
        <strain evidence="6">F-126</strain>
    </source>
</reference>
<dbReference type="PROSITE" id="PS50825">
    <property type="entry name" value="HYR"/>
    <property type="match status" value="1"/>
</dbReference>
<feature type="domain" description="Ig-like" evidence="5">
    <location>
        <begin position="941"/>
        <end position="1049"/>
    </location>
</feature>
<dbReference type="InterPro" id="IPR013431">
    <property type="entry name" value="Delta_60_rpt"/>
</dbReference>
<dbReference type="SUPFAM" id="SSF101898">
    <property type="entry name" value="NHL repeat"/>
    <property type="match status" value="2"/>
</dbReference>
<dbReference type="EMBL" id="JAJJMN010000001">
    <property type="protein sequence ID" value="MCC9017782.1"/>
    <property type="molecule type" value="Genomic_DNA"/>
</dbReference>
<organism evidence="6 7">
    <name type="scientific">Flavobacterium lipolyticum</name>
    <dbReference type="NCBI Taxonomy" id="2893754"/>
    <lineage>
        <taxon>Bacteria</taxon>
        <taxon>Pseudomonadati</taxon>
        <taxon>Bacteroidota</taxon>
        <taxon>Flavobacteriia</taxon>
        <taxon>Flavobacteriales</taxon>
        <taxon>Flavobacteriaceae</taxon>
        <taxon>Flavobacterium</taxon>
    </lineage>
</organism>
<evidence type="ECO:0000313" key="7">
    <source>
        <dbReference type="Proteomes" id="UP001430700"/>
    </source>
</evidence>